<dbReference type="EMBL" id="VSWC01000183">
    <property type="protein sequence ID" value="KAA1068923.1"/>
    <property type="molecule type" value="Genomic_DNA"/>
</dbReference>
<dbReference type="AlphaFoldDB" id="A0A5B0LYH2"/>
<feature type="chain" id="PRO_5022706941" evidence="1">
    <location>
        <begin position="25"/>
        <end position="277"/>
    </location>
</feature>
<comment type="caution">
    <text evidence="2">The sequence shown here is derived from an EMBL/GenBank/DDBJ whole genome shotgun (WGS) entry which is preliminary data.</text>
</comment>
<keyword evidence="1" id="KW-0732">Signal</keyword>
<protein>
    <submittedName>
        <fullName evidence="2">Uncharacterized protein</fullName>
    </submittedName>
</protein>
<reference evidence="2 3" key="1">
    <citation type="submission" date="2019-05" db="EMBL/GenBank/DDBJ databases">
        <title>Emergence of the Ug99 lineage of the wheat stem rust pathogen through somatic hybridization.</title>
        <authorList>
            <person name="Li F."/>
            <person name="Upadhyaya N.M."/>
            <person name="Sperschneider J."/>
            <person name="Matny O."/>
            <person name="Nguyen-Phuc H."/>
            <person name="Mago R."/>
            <person name="Raley C."/>
            <person name="Miller M.E."/>
            <person name="Silverstein K.A.T."/>
            <person name="Henningsen E."/>
            <person name="Hirsch C.D."/>
            <person name="Visser B."/>
            <person name="Pretorius Z.A."/>
            <person name="Steffenson B.J."/>
            <person name="Schwessinger B."/>
            <person name="Dodds P.N."/>
            <person name="Figueroa M."/>
        </authorList>
    </citation>
    <scope>NUCLEOTIDE SEQUENCE [LARGE SCALE GENOMIC DNA]</scope>
    <source>
        <strain evidence="2">21-0</strain>
    </source>
</reference>
<evidence type="ECO:0000256" key="1">
    <source>
        <dbReference type="SAM" id="SignalP"/>
    </source>
</evidence>
<sequence>MILHLDVLATICVLLAGCPMGCSGRSLWRRMGHDVEMATPLLHSVSTESKHASVPTQYISPAGKSRFGCPFDDPKGSNGIMLSREHPHRGAGTSMPYYGAPVIDEGPIIPLATFRVTAPRVMGVSLDTTWAFTARFLATHRGNYDQSRLAELIRLAKGWIKETVNENHPFVTKYGAAVDSDPVAVSRQLEREFTQLHFDEVIELILPKLSTIKKKYLKEFGLKKGISSQGHLFHPDHHKDRIEQLYKDWKKSCKPLGYYFINLWDKLWRVFKRNKLD</sequence>
<accession>A0A5B0LYH2</accession>
<dbReference type="OrthoDB" id="2510128at2759"/>
<feature type="signal peptide" evidence="1">
    <location>
        <begin position="1"/>
        <end position="24"/>
    </location>
</feature>
<dbReference type="Proteomes" id="UP000324748">
    <property type="component" value="Unassembled WGS sequence"/>
</dbReference>
<gene>
    <name evidence="2" type="ORF">PGT21_005891</name>
</gene>
<name>A0A5B0LYH2_PUCGR</name>
<evidence type="ECO:0000313" key="3">
    <source>
        <dbReference type="Proteomes" id="UP000324748"/>
    </source>
</evidence>
<keyword evidence="3" id="KW-1185">Reference proteome</keyword>
<organism evidence="2 3">
    <name type="scientific">Puccinia graminis f. sp. tritici</name>
    <dbReference type="NCBI Taxonomy" id="56615"/>
    <lineage>
        <taxon>Eukaryota</taxon>
        <taxon>Fungi</taxon>
        <taxon>Dikarya</taxon>
        <taxon>Basidiomycota</taxon>
        <taxon>Pucciniomycotina</taxon>
        <taxon>Pucciniomycetes</taxon>
        <taxon>Pucciniales</taxon>
        <taxon>Pucciniaceae</taxon>
        <taxon>Puccinia</taxon>
    </lineage>
</organism>
<proteinExistence type="predicted"/>
<evidence type="ECO:0000313" key="2">
    <source>
        <dbReference type="EMBL" id="KAA1068923.1"/>
    </source>
</evidence>